<dbReference type="EMBL" id="RQHW01000079">
    <property type="protein sequence ID" value="TGN17163.1"/>
    <property type="molecule type" value="Genomic_DNA"/>
</dbReference>
<proteinExistence type="predicted"/>
<evidence type="ECO:0000313" key="2">
    <source>
        <dbReference type="Proteomes" id="UP000298058"/>
    </source>
</evidence>
<name>A0A4R9LVW6_9LEPT</name>
<sequence length="243" mass="28759">MIQKLFLFAIVLPSFFPLWSEKPTFEYSGKAYDLSSGKYLYSDNHSEYFKNGIHRYSEIVYKNAEGKPFANKHIEFFPNAWAPSFVMEDFRDGYQEGAEVQDKSVRLFFKRKREDALEEKTYVPRSPAVMDGGFDHFVRSNWEKLSAGERMSFRFLAPVQLDDYLFAVEKIKDDTWKERKALYLKLEIDNFILKRLIKPILLVYDYKTKRILQYEGISNINDPNGKSLKVKIIYDYPKEILID</sequence>
<evidence type="ECO:0008006" key="3">
    <source>
        <dbReference type="Google" id="ProtNLM"/>
    </source>
</evidence>
<gene>
    <name evidence="1" type="ORF">EHS15_18495</name>
</gene>
<dbReference type="OrthoDB" id="1491713at2"/>
<keyword evidence="2" id="KW-1185">Reference proteome</keyword>
<dbReference type="Proteomes" id="UP000298058">
    <property type="component" value="Unassembled WGS sequence"/>
</dbReference>
<comment type="caution">
    <text evidence="1">The sequence shown here is derived from an EMBL/GenBank/DDBJ whole genome shotgun (WGS) entry which is preliminary data.</text>
</comment>
<organism evidence="1 2">
    <name type="scientific">Leptospira idonii</name>
    <dbReference type="NCBI Taxonomy" id="1193500"/>
    <lineage>
        <taxon>Bacteria</taxon>
        <taxon>Pseudomonadati</taxon>
        <taxon>Spirochaetota</taxon>
        <taxon>Spirochaetia</taxon>
        <taxon>Leptospirales</taxon>
        <taxon>Leptospiraceae</taxon>
        <taxon>Leptospira</taxon>
    </lineage>
</organism>
<reference evidence="1" key="1">
    <citation type="journal article" date="2019" name="PLoS Negl. Trop. Dis.">
        <title>Revisiting the worldwide diversity of Leptospira species in the environment.</title>
        <authorList>
            <person name="Vincent A.T."/>
            <person name="Schiettekatte O."/>
            <person name="Bourhy P."/>
            <person name="Veyrier F.J."/>
            <person name="Picardeau M."/>
        </authorList>
    </citation>
    <scope>NUCLEOTIDE SEQUENCE [LARGE SCALE GENOMIC DNA]</scope>
    <source>
        <strain evidence="1">201300427</strain>
    </source>
</reference>
<accession>A0A4R9LVW6</accession>
<protein>
    <recommendedName>
        <fullName evidence="3">DUF3108 domain-containing protein</fullName>
    </recommendedName>
</protein>
<dbReference type="AlphaFoldDB" id="A0A4R9LVW6"/>
<evidence type="ECO:0000313" key="1">
    <source>
        <dbReference type="EMBL" id="TGN17163.1"/>
    </source>
</evidence>